<proteinExistence type="predicted"/>
<dbReference type="Gene3D" id="3.40.190.10">
    <property type="entry name" value="Periplasmic binding protein-like II"/>
    <property type="match status" value="2"/>
</dbReference>
<dbReference type="Proteomes" id="UP000231586">
    <property type="component" value="Unassembled WGS sequence"/>
</dbReference>
<feature type="signal peptide" evidence="1">
    <location>
        <begin position="1"/>
        <end position="29"/>
    </location>
</feature>
<accession>A0A2M8WT02</accession>
<protein>
    <submittedName>
        <fullName evidence="3">ABC-type phosphate transport system substrate-binding protein</fullName>
    </submittedName>
</protein>
<comment type="caution">
    <text evidence="3">The sequence shown here is derived from an EMBL/GenBank/DDBJ whole genome shotgun (WGS) entry which is preliminary data.</text>
</comment>
<dbReference type="EMBL" id="PGTZ01000007">
    <property type="protein sequence ID" value="PJI94034.1"/>
    <property type="molecule type" value="Genomic_DNA"/>
</dbReference>
<gene>
    <name evidence="3" type="ORF">CLV34_1518</name>
</gene>
<feature type="chain" id="PRO_5014715051" evidence="1">
    <location>
        <begin position="30"/>
        <end position="682"/>
    </location>
</feature>
<evidence type="ECO:0000259" key="2">
    <source>
        <dbReference type="Pfam" id="PF16640"/>
    </source>
</evidence>
<keyword evidence="1" id="KW-0732">Signal</keyword>
<sequence length="682" mass="68046">MKVNAFARLAVGAGAGALALGALALPAQADPAAGTHGTLVGLGSDTTQDVLNAVAAAVPGNLLASYDATGSSTVATRVGGTAVPRANGSGAGRDLLRLATGQTTSANIATASGGTLPVTTQDVFGSIDFARSSSGPSAADVRPDGVLTYIPFASDAVTYAVAPNSVVPSNLTKDQLKDIYQGAYDRVQVLGGVSSLLRPTDTPAAGSTTVKLTTFIPQAGSGTRSYWLGQVGITENDISTSKYPNVTDKDFAGQQVQEHHGQALVSGTPDQDAGAIAPFSAGQWVAQANGKVTDNRAGVVLGKVAGTSAVQGSGTAYSLDPAYAGYTRLVYDIVPSRLADDPSSDIHKAFVGTDSEVCKQSSVITAYGFGLLTGGVKCGDTTTRAYAAATSPSSITLGALPSSTVGRAATLSATVTSVGVGGGTVTFAKVSGGVATTIASAKVAAGDSVKATASWTPTAVGTTDVLAYFVPALAGVDAPAPTATAPLVATAVPAVSSTTTVAVSSKPMVGHTMTLSARVSATKYASGKVSFYDGSTRLGTVPFSTTTHTAKLAIKATRTAYSVKAVYQPASTTVVKSSSSSSLSVRVAKDSSSVSVATIKSVHASYHGSVSVRIVATGVTPTGTVTVRQGSVVLGHATLRSGAARITLPRLSVGTHHLVVSYSGSTTVASSTSSVKSIKVVR</sequence>
<evidence type="ECO:0000256" key="1">
    <source>
        <dbReference type="SAM" id="SignalP"/>
    </source>
</evidence>
<dbReference type="GO" id="GO:0005975">
    <property type="term" value="P:carbohydrate metabolic process"/>
    <property type="evidence" value="ECO:0007669"/>
    <property type="project" value="UniProtKB-ARBA"/>
</dbReference>
<dbReference type="AlphaFoldDB" id="A0A2M8WT02"/>
<dbReference type="SUPFAM" id="SSF53850">
    <property type="entry name" value="Periplasmic binding protein-like II"/>
    <property type="match status" value="1"/>
</dbReference>
<organism evidence="3 4">
    <name type="scientific">Luteimicrobium subarcticum</name>
    <dbReference type="NCBI Taxonomy" id="620910"/>
    <lineage>
        <taxon>Bacteria</taxon>
        <taxon>Bacillati</taxon>
        <taxon>Actinomycetota</taxon>
        <taxon>Actinomycetes</taxon>
        <taxon>Micrococcales</taxon>
        <taxon>Luteimicrobium</taxon>
    </lineage>
</organism>
<dbReference type="OrthoDB" id="3636760at2"/>
<evidence type="ECO:0000313" key="3">
    <source>
        <dbReference type="EMBL" id="PJI94034.1"/>
    </source>
</evidence>
<reference evidence="3 4" key="1">
    <citation type="submission" date="2017-11" db="EMBL/GenBank/DDBJ databases">
        <title>Genomic Encyclopedia of Archaeal and Bacterial Type Strains, Phase II (KMG-II): From Individual Species to Whole Genera.</title>
        <authorList>
            <person name="Goeker M."/>
        </authorList>
    </citation>
    <scope>NUCLEOTIDE SEQUENCE [LARGE SCALE GENOMIC DNA]</scope>
    <source>
        <strain evidence="3 4">DSM 22413</strain>
    </source>
</reference>
<keyword evidence="4" id="KW-1185">Reference proteome</keyword>
<evidence type="ECO:0000313" key="4">
    <source>
        <dbReference type="Proteomes" id="UP000231586"/>
    </source>
</evidence>
<name>A0A2M8WT02_9MICO</name>
<feature type="domain" description="Bacterial Ig-like" evidence="2">
    <location>
        <begin position="606"/>
        <end position="680"/>
    </location>
</feature>
<dbReference type="Pfam" id="PF16640">
    <property type="entry name" value="Big_3_5"/>
    <property type="match status" value="1"/>
</dbReference>
<dbReference type="RefSeq" id="WP_100349631.1">
    <property type="nucleotide sequence ID" value="NZ_PGTZ01000007.1"/>
</dbReference>
<dbReference type="InterPro" id="IPR013783">
    <property type="entry name" value="Ig-like_fold"/>
</dbReference>
<dbReference type="InterPro" id="IPR032109">
    <property type="entry name" value="Big_3_5"/>
</dbReference>
<dbReference type="Gene3D" id="2.60.40.10">
    <property type="entry name" value="Immunoglobulins"/>
    <property type="match status" value="2"/>
</dbReference>